<dbReference type="KEGG" id="mps:MPTP_1406"/>
<sequence>MLSLTEPLHDELIYKGHRLTLDLSFDVVLLWFDLLDSDLTEGEKIQQGFDNVVQSAALFTLEEKAEILQQTMDYVLEPTYGQMEENTVYKQTPVDKTRFFSYSKDAEAIYASFYKEYKIDLVKERGKLHYLKFSALLDGLSEESYFKRIIKIRKANPADYEGEDLTELIQAQQYYALDEKITTANLNQQMGNMFDLVSVKAKEGE</sequence>
<reference key="2">
    <citation type="submission" date="2011-04" db="EMBL/GenBank/DDBJ databases">
        <title>Whole genome sequence of Melissococcus plutonius ATCC 35311.</title>
        <authorList>
            <person name="Okumura K."/>
            <person name="Arai R."/>
            <person name="Osaki M."/>
            <person name="Okura M."/>
            <person name="Kirikae T."/>
            <person name="Takamatsu D."/>
            <person name="Akiyama T."/>
        </authorList>
    </citation>
    <scope>NUCLEOTIDE SEQUENCE</scope>
    <source>
        <strain>ATCC 35311</strain>
    </source>
</reference>
<dbReference type="EMBL" id="AP012200">
    <property type="protein sequence ID" value="BAK21835.1"/>
    <property type="molecule type" value="Genomic_DNA"/>
</dbReference>
<gene>
    <name evidence="1" type="ordered locus">MPTP_1406</name>
</gene>
<dbReference type="STRING" id="940190.MPTP_1406"/>
<proteinExistence type="predicted"/>
<organism evidence="1 2">
    <name type="scientific">Melissococcus plutonius (strain ATCC 35311 / DSM 29964 / CIP 104052 / LMG 20360 / NCIMB 702443)</name>
    <dbReference type="NCBI Taxonomy" id="940190"/>
    <lineage>
        <taxon>Bacteria</taxon>
        <taxon>Bacillati</taxon>
        <taxon>Bacillota</taxon>
        <taxon>Bacilli</taxon>
        <taxon>Lactobacillales</taxon>
        <taxon>Enterococcaceae</taxon>
        <taxon>Melissococcus</taxon>
    </lineage>
</organism>
<keyword evidence="2" id="KW-1185">Reference proteome</keyword>
<dbReference type="RefSeq" id="WP_013774271.1">
    <property type="nucleotide sequence ID" value="NC_015516.1"/>
</dbReference>
<reference evidence="1 2" key="1">
    <citation type="journal article" date="2011" name="J. Bacteriol.">
        <title>Complete genome sequence of Melissococcus plutonius ATCC 35311.</title>
        <authorList>
            <person name="Okumura K."/>
            <person name="Arai R."/>
            <person name="Okura M."/>
            <person name="Kirikae T."/>
            <person name="Takamatsu D."/>
            <person name="Osaki M."/>
            <person name="Miyoshi-Akiyama T."/>
        </authorList>
    </citation>
    <scope>NUCLEOTIDE SEQUENCE [LARGE SCALE GENOMIC DNA]</scope>
    <source>
        <strain evidence="2">ATCC 35311 / CIP 104052 / LMG 20360 / NCIMB 702443</strain>
    </source>
</reference>
<name>F3YBF7_MELPT</name>
<dbReference type="Proteomes" id="UP000008456">
    <property type="component" value="Chromosome"/>
</dbReference>
<evidence type="ECO:0000313" key="2">
    <source>
        <dbReference type="Proteomes" id="UP000008456"/>
    </source>
</evidence>
<accession>F3YBF7</accession>
<protein>
    <recommendedName>
        <fullName evidence="3">Phage protein</fullName>
    </recommendedName>
</protein>
<dbReference type="OrthoDB" id="1758052at2"/>
<dbReference type="InterPro" id="IPR009660">
    <property type="entry name" value="Phage_A500_Gp15"/>
</dbReference>
<dbReference type="AlphaFoldDB" id="F3YBF7"/>
<evidence type="ECO:0008006" key="3">
    <source>
        <dbReference type="Google" id="ProtNLM"/>
    </source>
</evidence>
<dbReference type="HOGENOM" id="CLU_108800_0_0_9"/>
<dbReference type="Pfam" id="PF06854">
    <property type="entry name" value="Phage_Gp15"/>
    <property type="match status" value="1"/>
</dbReference>
<evidence type="ECO:0000313" key="1">
    <source>
        <dbReference type="EMBL" id="BAK21835.1"/>
    </source>
</evidence>